<accession>A0A8C4R9Z6</accession>
<evidence type="ECO:0000256" key="2">
    <source>
        <dbReference type="SAM" id="SignalP"/>
    </source>
</evidence>
<evidence type="ECO:0000313" key="3">
    <source>
        <dbReference type="Ensembl" id="ENSEBUP00000027049.1"/>
    </source>
</evidence>
<dbReference type="GO" id="GO:0030888">
    <property type="term" value="P:regulation of B cell proliferation"/>
    <property type="evidence" value="ECO:0007669"/>
    <property type="project" value="TreeGrafter"/>
</dbReference>
<feature type="signal peptide" evidence="2">
    <location>
        <begin position="1"/>
        <end position="25"/>
    </location>
</feature>
<dbReference type="PANTHER" id="PTHR15881:SF2">
    <property type="entry name" value="MARGINAL ZONE B- AND B1-CELL-SPECIFIC PROTEIN"/>
    <property type="match status" value="1"/>
</dbReference>
<feature type="region of interest" description="Disordered" evidence="1">
    <location>
        <begin position="28"/>
        <end position="62"/>
    </location>
</feature>
<keyword evidence="2" id="KW-0732">Signal</keyword>
<name>A0A8C4R9Z6_EPTBU</name>
<evidence type="ECO:0000256" key="1">
    <source>
        <dbReference type="SAM" id="MobiDB-lite"/>
    </source>
</evidence>
<protein>
    <submittedName>
        <fullName evidence="3">Marginal zone B and B1 cell specific protein</fullName>
    </submittedName>
</protein>
<feature type="chain" id="PRO_5034011240" evidence="2">
    <location>
        <begin position="26"/>
        <end position="208"/>
    </location>
</feature>
<proteinExistence type="predicted"/>
<evidence type="ECO:0000313" key="4">
    <source>
        <dbReference type="Proteomes" id="UP000694388"/>
    </source>
</evidence>
<dbReference type="Ensembl" id="ENSEBUT00000027625.1">
    <property type="protein sequence ID" value="ENSEBUP00000027049.1"/>
    <property type="gene ID" value="ENSEBUG00000016625.1"/>
</dbReference>
<dbReference type="GeneTree" id="ENSGT00390000002716"/>
<sequence length="208" mass="23334">MHRQTFHEMYRHMLMLIVLSHAASGSRRVKTSSDWPSSSASKNEHTISLSTPELNDEEGHSQHMPTHLRCDACRAIAYQMQEFLQKVNNKFGNNLLESQLVDTLDSCCSQSWEEYGVKEVGGELRLSGPGLETKSYFGMLMGGGKWPFRMLQMCHGYLGEIGEEDLHEAFLKDPGNLASFLCNTPGGNCSKRGEKNKRATTGIHDHDL</sequence>
<dbReference type="GO" id="GO:0005576">
    <property type="term" value="C:extracellular region"/>
    <property type="evidence" value="ECO:0007669"/>
    <property type="project" value="TreeGrafter"/>
</dbReference>
<dbReference type="AlphaFoldDB" id="A0A8C4R9Z6"/>
<dbReference type="OMA" id="DYLRCDA"/>
<reference evidence="3" key="1">
    <citation type="submission" date="2025-08" db="UniProtKB">
        <authorList>
            <consortium name="Ensembl"/>
        </authorList>
    </citation>
    <scope>IDENTIFICATION</scope>
</reference>
<dbReference type="Proteomes" id="UP000694388">
    <property type="component" value="Unplaced"/>
</dbReference>
<reference evidence="3" key="2">
    <citation type="submission" date="2025-09" db="UniProtKB">
        <authorList>
            <consortium name="Ensembl"/>
        </authorList>
    </citation>
    <scope>IDENTIFICATION</scope>
</reference>
<dbReference type="InterPro" id="IPR052682">
    <property type="entry name" value="MZB1"/>
</dbReference>
<dbReference type="GO" id="GO:0034663">
    <property type="term" value="C:endoplasmic reticulum chaperone complex"/>
    <property type="evidence" value="ECO:0007669"/>
    <property type="project" value="TreeGrafter"/>
</dbReference>
<feature type="compositionally biased region" description="Polar residues" evidence="1">
    <location>
        <begin position="32"/>
        <end position="53"/>
    </location>
</feature>
<dbReference type="PANTHER" id="PTHR15881">
    <property type="entry name" value="MARGINAL ZONE B- AND B1-CELL-SPECIFIC PROTEIN"/>
    <property type="match status" value="1"/>
</dbReference>
<keyword evidence="4" id="KW-1185">Reference proteome</keyword>
<organism evidence="3 4">
    <name type="scientific">Eptatretus burgeri</name>
    <name type="common">Inshore hagfish</name>
    <dbReference type="NCBI Taxonomy" id="7764"/>
    <lineage>
        <taxon>Eukaryota</taxon>
        <taxon>Metazoa</taxon>
        <taxon>Chordata</taxon>
        <taxon>Craniata</taxon>
        <taxon>Vertebrata</taxon>
        <taxon>Cyclostomata</taxon>
        <taxon>Myxini</taxon>
        <taxon>Myxiniformes</taxon>
        <taxon>Myxinidae</taxon>
        <taxon>Eptatretinae</taxon>
        <taxon>Eptatretus</taxon>
    </lineage>
</organism>